<feature type="domain" description="YbgF trimerisation" evidence="3">
    <location>
        <begin position="47"/>
        <end position="113"/>
    </location>
</feature>
<comment type="caution">
    <text evidence="4">The sequence shown here is derived from an EMBL/GenBank/DDBJ whole genome shotgun (WGS) entry which is preliminary data.</text>
</comment>
<evidence type="ECO:0000259" key="3">
    <source>
        <dbReference type="Pfam" id="PF16331"/>
    </source>
</evidence>
<feature type="repeat" description="TPR" evidence="2">
    <location>
        <begin position="211"/>
        <end position="244"/>
    </location>
</feature>
<keyword evidence="1" id="KW-0574">Periplasm</keyword>
<evidence type="ECO:0000313" key="6">
    <source>
        <dbReference type="Proteomes" id="UP000321787"/>
    </source>
</evidence>
<comment type="function">
    <text evidence="1">Mediates coordination of peptidoglycan synthesis and outer membrane constriction during cell division.</text>
</comment>
<dbReference type="InterPro" id="IPR014162">
    <property type="entry name" value="CpoB_C"/>
</dbReference>
<dbReference type="Gene3D" id="1.20.5.110">
    <property type="match status" value="1"/>
</dbReference>
<keyword evidence="1" id="KW-0732">Signal</keyword>
<dbReference type="GO" id="GO:0030288">
    <property type="term" value="C:outer membrane-bounded periplasmic space"/>
    <property type="evidence" value="ECO:0007669"/>
    <property type="project" value="UniProtKB-UniRule"/>
</dbReference>
<dbReference type="Pfam" id="PF13174">
    <property type="entry name" value="TPR_6"/>
    <property type="match status" value="1"/>
</dbReference>
<keyword evidence="1" id="KW-0132">Cell division</keyword>
<evidence type="ECO:0000256" key="2">
    <source>
        <dbReference type="PROSITE-ProRule" id="PRU00339"/>
    </source>
</evidence>
<dbReference type="HAMAP" id="MF_02066">
    <property type="entry name" value="CpoB"/>
    <property type="match status" value="1"/>
</dbReference>
<evidence type="ECO:0000313" key="5">
    <source>
        <dbReference type="EMBL" id="MUK48731.1"/>
    </source>
</evidence>
<dbReference type="Proteomes" id="UP000448038">
    <property type="component" value="Unassembled WGS sequence"/>
</dbReference>
<proteinExistence type="inferred from homology"/>
<dbReference type="EMBL" id="BJTZ01000019">
    <property type="protein sequence ID" value="GEK14734.1"/>
    <property type="molecule type" value="Genomic_DNA"/>
</dbReference>
<sequence length="257" mass="28266" precursor="true">MKYSNLKRIIPLTLLASAATLVVAAPAPVTDLNASSNSTSSAPASSASIERLERLIKSRNQIQLQLQQQLDGLSQELSEMRGMVERNSYELDQMLERQRQLYIEIDNIRTAKPTVEAKPEATEGGSTEGAYAADTNENAAYQNAVDLILKEKNYAGATKAFQEFVTAYPDSVYSSNAHYWLGQLYFAQKNDVEAAKSFAKVVSYTDSNKRADALLKLGEVAKRNNNDAAAKKYYQKVVSEYPDSTTAKTAASKLKSL</sequence>
<reference evidence="5 7" key="2">
    <citation type="submission" date="2019-11" db="EMBL/GenBank/DDBJ databases">
        <title>Using colonization assays and comparative genomics to discover symbiosis behaviors and factors in Vibrio fischeri.</title>
        <authorList>
            <person name="Bongrand C."/>
            <person name="Moriano-Gutierrez S."/>
            <person name="Arevalo P."/>
            <person name="Mcfall-Ngai M."/>
            <person name="Visick K."/>
            <person name="Polz M.F."/>
            <person name="Ruby E.G."/>
        </authorList>
    </citation>
    <scope>NUCLEOTIDE SEQUENCE [LARGE SCALE GENOMIC DNA]</scope>
    <source>
        <strain evidence="7">emors.4.1</strain>
        <strain evidence="5">Emors.4.1</strain>
    </source>
</reference>
<dbReference type="InterPro" id="IPR019734">
    <property type="entry name" value="TPR_rpt"/>
</dbReference>
<organism evidence="4 6">
    <name type="scientific">Aliivibrio fischeri</name>
    <name type="common">Vibrio fischeri</name>
    <dbReference type="NCBI Taxonomy" id="668"/>
    <lineage>
        <taxon>Bacteria</taxon>
        <taxon>Pseudomonadati</taxon>
        <taxon>Pseudomonadota</taxon>
        <taxon>Gammaproteobacteria</taxon>
        <taxon>Vibrionales</taxon>
        <taxon>Vibrionaceae</taxon>
        <taxon>Aliivibrio</taxon>
    </lineage>
</organism>
<feature type="repeat" description="TPR" evidence="2">
    <location>
        <begin position="175"/>
        <end position="208"/>
    </location>
</feature>
<dbReference type="InterPro" id="IPR032519">
    <property type="entry name" value="YbgF_tri"/>
</dbReference>
<feature type="signal peptide" evidence="1">
    <location>
        <begin position="1"/>
        <end position="24"/>
    </location>
</feature>
<dbReference type="Proteomes" id="UP000321787">
    <property type="component" value="Unassembled WGS sequence"/>
</dbReference>
<reference evidence="4 6" key="1">
    <citation type="submission" date="2019-07" db="EMBL/GenBank/DDBJ databases">
        <title>Whole genome shotgun sequence of Aliivibrio fischeri NBRC 101058.</title>
        <authorList>
            <person name="Hosoyama A."/>
            <person name="Uohara A."/>
            <person name="Ohji S."/>
            <person name="Ichikawa N."/>
        </authorList>
    </citation>
    <scope>NUCLEOTIDE SEQUENCE [LARGE SCALE GENOMIC DNA]</scope>
    <source>
        <strain evidence="4 6">NBRC 101058</strain>
    </source>
</reference>
<gene>
    <name evidence="4" type="primary">ybgF</name>
    <name evidence="1" type="synonym">cpoB</name>
    <name evidence="4" type="ORF">AFI02nite_27700</name>
    <name evidence="5" type="ORF">GNP88_05990</name>
</gene>
<evidence type="ECO:0000313" key="7">
    <source>
        <dbReference type="Proteomes" id="UP000448038"/>
    </source>
</evidence>
<keyword evidence="1" id="KW-0131">Cell cycle</keyword>
<dbReference type="NCBIfam" id="TIGR02795">
    <property type="entry name" value="tol_pal_ybgF"/>
    <property type="match status" value="1"/>
</dbReference>
<dbReference type="GO" id="GO:0070206">
    <property type="term" value="P:protein trimerization"/>
    <property type="evidence" value="ECO:0007669"/>
    <property type="project" value="InterPro"/>
</dbReference>
<dbReference type="GO" id="GO:0043093">
    <property type="term" value="P:FtsZ-dependent cytokinesis"/>
    <property type="evidence" value="ECO:0007669"/>
    <property type="project" value="UniProtKB-UniRule"/>
</dbReference>
<name>A0A510UJA7_ALIFS</name>
<comment type="subcellular location">
    <subcellularLocation>
        <location evidence="1">Periplasm</location>
    </subcellularLocation>
</comment>
<dbReference type="Pfam" id="PF16331">
    <property type="entry name" value="TolA_bind_tri"/>
    <property type="match status" value="1"/>
</dbReference>
<evidence type="ECO:0000313" key="4">
    <source>
        <dbReference type="EMBL" id="GEK14734.1"/>
    </source>
</evidence>
<dbReference type="SUPFAM" id="SSF48452">
    <property type="entry name" value="TPR-like"/>
    <property type="match status" value="1"/>
</dbReference>
<accession>A0A510UJA7</accession>
<feature type="chain" id="PRO_5034680204" description="Cell division coordinator CpoB" evidence="1">
    <location>
        <begin position="25"/>
        <end position="257"/>
    </location>
</feature>
<dbReference type="SMART" id="SM00028">
    <property type="entry name" value="TPR"/>
    <property type="match status" value="2"/>
</dbReference>
<dbReference type="AlphaFoldDB" id="A0A510UJA7"/>
<evidence type="ECO:0000256" key="1">
    <source>
        <dbReference type="HAMAP-Rule" id="MF_02066"/>
    </source>
</evidence>
<dbReference type="InterPro" id="IPR011990">
    <property type="entry name" value="TPR-like_helical_dom_sf"/>
</dbReference>
<dbReference type="Gene3D" id="1.25.40.10">
    <property type="entry name" value="Tetratricopeptide repeat domain"/>
    <property type="match status" value="1"/>
</dbReference>
<dbReference type="Pfam" id="PF13432">
    <property type="entry name" value="TPR_16"/>
    <property type="match status" value="1"/>
</dbReference>
<comment type="similarity">
    <text evidence="1">Belongs to the CpoB family.</text>
</comment>
<dbReference type="RefSeq" id="WP_012533442.1">
    <property type="nucleotide sequence ID" value="NZ_BJTZ01000019.1"/>
</dbReference>
<protein>
    <recommendedName>
        <fullName evidence="1">Cell division coordinator CpoB</fullName>
    </recommendedName>
</protein>
<dbReference type="PROSITE" id="PS50005">
    <property type="entry name" value="TPR"/>
    <property type="match status" value="2"/>
</dbReference>
<dbReference type="EMBL" id="WOBN01000010">
    <property type="protein sequence ID" value="MUK48731.1"/>
    <property type="molecule type" value="Genomic_DNA"/>
</dbReference>
<keyword evidence="2" id="KW-0802">TPR repeat</keyword>
<dbReference type="InterPro" id="IPR034706">
    <property type="entry name" value="CpoB"/>
</dbReference>